<dbReference type="PANTHER" id="PTHR10534">
    <property type="entry name" value="PYRIDOXAL KINASE"/>
    <property type="match status" value="1"/>
</dbReference>
<dbReference type="SUPFAM" id="SSF53613">
    <property type="entry name" value="Ribokinase-like"/>
    <property type="match status" value="1"/>
</dbReference>
<feature type="domain" description="Pyridoxamine kinase/Phosphomethylpyrimidine kinase" evidence="7">
    <location>
        <begin position="111"/>
        <end position="241"/>
    </location>
</feature>
<evidence type="ECO:0000313" key="8">
    <source>
        <dbReference type="EMBL" id="KAF0971998.1"/>
    </source>
</evidence>
<keyword evidence="9" id="KW-1185">Reference proteome</keyword>
<dbReference type="OMA" id="AWTHQHP"/>
<keyword evidence="5" id="KW-0418">Kinase</keyword>
<dbReference type="GO" id="GO:0009443">
    <property type="term" value="P:pyridoxal 5'-phosphate salvage"/>
    <property type="evidence" value="ECO:0007669"/>
    <property type="project" value="InterPro"/>
</dbReference>
<dbReference type="VEuPathDB" id="AmoebaDB:NfTy_087430"/>
<dbReference type="InterPro" id="IPR013749">
    <property type="entry name" value="PM/HMP-P_kinase-1"/>
</dbReference>
<dbReference type="OrthoDB" id="2104723at2759"/>
<keyword evidence="3" id="KW-0808">Transferase</keyword>
<protein>
    <recommendedName>
        <fullName evidence="2">pyridoxal kinase</fullName>
        <ecNumber evidence="2">2.7.1.35</ecNumber>
    </recommendedName>
</protein>
<dbReference type="EC" id="2.7.1.35" evidence="2"/>
<evidence type="ECO:0000313" key="9">
    <source>
        <dbReference type="Proteomes" id="UP000444721"/>
    </source>
</evidence>
<dbReference type="NCBIfam" id="TIGR00687">
    <property type="entry name" value="pyridox_kin"/>
    <property type="match status" value="1"/>
</dbReference>
<dbReference type="GO" id="GO:0005829">
    <property type="term" value="C:cytosol"/>
    <property type="evidence" value="ECO:0007669"/>
    <property type="project" value="TreeGrafter"/>
</dbReference>
<dbReference type="CDD" id="cd01173">
    <property type="entry name" value="pyridoxal_pyridoxamine_kinase"/>
    <property type="match status" value="1"/>
</dbReference>
<dbReference type="InterPro" id="IPR004625">
    <property type="entry name" value="PyrdxlKinase"/>
</dbReference>
<name>A0A6A5BDJ5_NAEFO</name>
<proteinExistence type="inferred from homology"/>
<comment type="caution">
    <text evidence="8">The sequence shown here is derived from an EMBL/GenBank/DDBJ whole genome shotgun (WGS) entry which is preliminary data.</text>
</comment>
<dbReference type="GO" id="GO:0005524">
    <property type="term" value="F:ATP binding"/>
    <property type="evidence" value="ECO:0007669"/>
    <property type="project" value="UniProtKB-KW"/>
</dbReference>
<keyword evidence="4" id="KW-0547">Nucleotide-binding</keyword>
<dbReference type="EMBL" id="VFQX01000072">
    <property type="protein sequence ID" value="KAF0971998.1"/>
    <property type="molecule type" value="Genomic_DNA"/>
</dbReference>
<dbReference type="Pfam" id="PF08543">
    <property type="entry name" value="Phos_pyr_kin"/>
    <property type="match status" value="1"/>
</dbReference>
<evidence type="ECO:0000256" key="6">
    <source>
        <dbReference type="ARBA" id="ARBA00022840"/>
    </source>
</evidence>
<evidence type="ECO:0000256" key="4">
    <source>
        <dbReference type="ARBA" id="ARBA00022741"/>
    </source>
</evidence>
<evidence type="ECO:0000259" key="7">
    <source>
        <dbReference type="Pfam" id="PF08543"/>
    </source>
</evidence>
<evidence type="ECO:0000256" key="2">
    <source>
        <dbReference type="ARBA" id="ARBA00012104"/>
    </source>
</evidence>
<dbReference type="PANTHER" id="PTHR10534:SF2">
    <property type="entry name" value="PYRIDOXAL KINASE"/>
    <property type="match status" value="1"/>
</dbReference>
<dbReference type="VEuPathDB" id="AmoebaDB:NF0004000"/>
<evidence type="ECO:0000256" key="3">
    <source>
        <dbReference type="ARBA" id="ARBA00022679"/>
    </source>
</evidence>
<evidence type="ECO:0000256" key="1">
    <source>
        <dbReference type="ARBA" id="ARBA00008805"/>
    </source>
</evidence>
<dbReference type="RefSeq" id="XP_044556713.1">
    <property type="nucleotide sequence ID" value="XM_044713679.1"/>
</dbReference>
<sequence length="281" mass="31387">MSQPTPSSSSSSGNCSLNGHVLSIQSHVVHGYVGNRSAVFPLQLLGFEVDFINSVQFSNHTGYRNGWKGQTLSGDELALLFEGLQMNNLEGSYTHLLTGYIGSESFLQNILHIHDKLIERNPNLIYVCDPVLGDAGKLYVPEKLIQIYREKVLNRATVITPNQFEAETLSGKKIKNEQDALDVIDLFHKEPYNIPVVVLTSAEFEGDKENLTLYASNKKTQKKYRIKFKRLPGTFTGTGDVKTLAGIQAVLEKTPTGEELRLIESRFVLMDPPIKYKAEQI</sequence>
<dbReference type="InterPro" id="IPR029056">
    <property type="entry name" value="Ribokinase-like"/>
</dbReference>
<reference evidence="8 9" key="1">
    <citation type="journal article" date="2019" name="Sci. Rep.">
        <title>Nanopore sequencing improves the draft genome of the human pathogenic amoeba Naegleria fowleri.</title>
        <authorList>
            <person name="Liechti N."/>
            <person name="Schurch N."/>
            <person name="Bruggmann R."/>
            <person name="Wittwer M."/>
        </authorList>
    </citation>
    <scope>NUCLEOTIDE SEQUENCE [LARGE SCALE GENOMIC DNA]</scope>
    <source>
        <strain evidence="8 9">ATCC 30894</strain>
    </source>
</reference>
<dbReference type="VEuPathDB" id="AmoebaDB:FDP41_009694"/>
<dbReference type="GeneID" id="68116909"/>
<dbReference type="AlphaFoldDB" id="A0A6A5BDJ5"/>
<evidence type="ECO:0000256" key="5">
    <source>
        <dbReference type="ARBA" id="ARBA00022777"/>
    </source>
</evidence>
<accession>A0A6A5BDJ5</accession>
<keyword evidence="6" id="KW-0067">ATP-binding</keyword>
<gene>
    <name evidence="8" type="ORF">FDP41_009694</name>
</gene>
<organism evidence="8 9">
    <name type="scientific">Naegleria fowleri</name>
    <name type="common">Brain eating amoeba</name>
    <dbReference type="NCBI Taxonomy" id="5763"/>
    <lineage>
        <taxon>Eukaryota</taxon>
        <taxon>Discoba</taxon>
        <taxon>Heterolobosea</taxon>
        <taxon>Tetramitia</taxon>
        <taxon>Eutetramitia</taxon>
        <taxon>Vahlkampfiidae</taxon>
        <taxon>Naegleria</taxon>
    </lineage>
</organism>
<dbReference type="GO" id="GO:0008478">
    <property type="term" value="F:pyridoxal kinase activity"/>
    <property type="evidence" value="ECO:0007669"/>
    <property type="project" value="UniProtKB-EC"/>
</dbReference>
<dbReference type="Gene3D" id="3.40.1190.20">
    <property type="match status" value="1"/>
</dbReference>
<comment type="similarity">
    <text evidence="1">Belongs to the pyridoxine kinase family.</text>
</comment>
<dbReference type="Proteomes" id="UP000444721">
    <property type="component" value="Unassembled WGS sequence"/>
</dbReference>